<dbReference type="Gene3D" id="2.60.40.1970">
    <property type="entry name" value="YEATS domain"/>
    <property type="match status" value="1"/>
</dbReference>
<evidence type="ECO:0000256" key="2">
    <source>
        <dbReference type="PROSITE-ProRule" id="PRU00376"/>
    </source>
</evidence>
<gene>
    <name evidence="4" type="ORF">GPM918_LOCUS33888</name>
    <name evidence="5" type="ORF">SRO942_LOCUS34581</name>
</gene>
<evidence type="ECO:0000313" key="5">
    <source>
        <dbReference type="EMBL" id="CAF4307489.1"/>
    </source>
</evidence>
<dbReference type="InterPro" id="IPR038704">
    <property type="entry name" value="YEAST_sf"/>
</dbReference>
<evidence type="ECO:0000313" key="6">
    <source>
        <dbReference type="Proteomes" id="UP000663829"/>
    </source>
</evidence>
<evidence type="ECO:0000259" key="3">
    <source>
        <dbReference type="PROSITE" id="PS51037"/>
    </source>
</evidence>
<dbReference type="EMBL" id="CAJOBC010083825">
    <property type="protein sequence ID" value="CAF4307489.1"/>
    <property type="molecule type" value="Genomic_DNA"/>
</dbReference>
<dbReference type="GO" id="GO:0005634">
    <property type="term" value="C:nucleus"/>
    <property type="evidence" value="ECO:0007669"/>
    <property type="project" value="UniProtKB-SubCell"/>
</dbReference>
<feature type="domain" description="YEATS" evidence="3">
    <location>
        <begin position="116"/>
        <end position="256"/>
    </location>
</feature>
<dbReference type="AlphaFoldDB" id="A0A815MTQ3"/>
<evidence type="ECO:0000313" key="4">
    <source>
        <dbReference type="EMBL" id="CAF1427485.1"/>
    </source>
</evidence>
<keyword evidence="6" id="KW-1185">Reference proteome</keyword>
<dbReference type="Proteomes" id="UP000663829">
    <property type="component" value="Unassembled WGS sequence"/>
</dbReference>
<dbReference type="EMBL" id="CAJNOQ010018394">
    <property type="protein sequence ID" value="CAF1427485.1"/>
    <property type="molecule type" value="Genomic_DNA"/>
</dbReference>
<dbReference type="Pfam" id="PF13676">
    <property type="entry name" value="TIR_2"/>
    <property type="match status" value="1"/>
</dbReference>
<comment type="caution">
    <text evidence="4">The sequence shown here is derived from an EMBL/GenBank/DDBJ whole genome shotgun (WGS) entry which is preliminary data.</text>
</comment>
<dbReference type="PROSITE" id="PS51037">
    <property type="entry name" value="YEATS"/>
    <property type="match status" value="1"/>
</dbReference>
<dbReference type="GO" id="GO:0006355">
    <property type="term" value="P:regulation of DNA-templated transcription"/>
    <property type="evidence" value="ECO:0007669"/>
    <property type="project" value="InterPro"/>
</dbReference>
<keyword evidence="1 2" id="KW-0539">Nucleus</keyword>
<dbReference type="GO" id="GO:0007165">
    <property type="term" value="P:signal transduction"/>
    <property type="evidence" value="ECO:0007669"/>
    <property type="project" value="InterPro"/>
</dbReference>
<comment type="subcellular location">
    <subcellularLocation>
        <location evidence="2">Nucleus</location>
    </subcellularLocation>
</comment>
<accession>A0A815MTQ3</accession>
<dbReference type="CDD" id="cd16887">
    <property type="entry name" value="YEATS"/>
    <property type="match status" value="1"/>
</dbReference>
<reference evidence="4" key="1">
    <citation type="submission" date="2021-02" db="EMBL/GenBank/DDBJ databases">
        <authorList>
            <person name="Nowell W R."/>
        </authorList>
    </citation>
    <scope>NUCLEOTIDE SEQUENCE</scope>
</reference>
<dbReference type="InterPro" id="IPR000157">
    <property type="entry name" value="TIR_dom"/>
</dbReference>
<protein>
    <recommendedName>
        <fullName evidence="3">YEATS domain-containing protein</fullName>
    </recommendedName>
</protein>
<dbReference type="PANTHER" id="PTHR23195">
    <property type="entry name" value="YEATS DOMAIN"/>
    <property type="match status" value="1"/>
</dbReference>
<dbReference type="Pfam" id="PF03366">
    <property type="entry name" value="YEATS"/>
    <property type="match status" value="1"/>
</dbReference>
<evidence type="ECO:0000256" key="1">
    <source>
        <dbReference type="ARBA" id="ARBA00023242"/>
    </source>
</evidence>
<dbReference type="SUPFAM" id="SSF52200">
    <property type="entry name" value="Toll/Interleukin receptor TIR domain"/>
    <property type="match status" value="1"/>
</dbReference>
<dbReference type="InterPro" id="IPR005033">
    <property type="entry name" value="YEATS"/>
</dbReference>
<organism evidence="4 6">
    <name type="scientific">Didymodactylos carnosus</name>
    <dbReference type="NCBI Taxonomy" id="1234261"/>
    <lineage>
        <taxon>Eukaryota</taxon>
        <taxon>Metazoa</taxon>
        <taxon>Spiralia</taxon>
        <taxon>Gnathifera</taxon>
        <taxon>Rotifera</taxon>
        <taxon>Eurotatoria</taxon>
        <taxon>Bdelloidea</taxon>
        <taxon>Philodinida</taxon>
        <taxon>Philodinidae</taxon>
        <taxon>Didymodactylos</taxon>
    </lineage>
</organism>
<dbReference type="Proteomes" id="UP000681722">
    <property type="component" value="Unassembled WGS sequence"/>
</dbReference>
<dbReference type="OrthoDB" id="2148946at2759"/>
<dbReference type="InterPro" id="IPR055129">
    <property type="entry name" value="YEATS_dom"/>
</dbReference>
<sequence>MAYGVENALAVCCFMTPEYQESKNCQKELLYADEQNVPIIPCRIRSDWKPSSWLGMCTAKLIWVDFRDTTEKSIEMKIDKLVDHLNSVIGEDQLYNSATVPELPTKQFAHLAISNKSKSGVLRKTFLIGNTHKELTRKTAHGNTSEWTFFVRPPSSDRDSIETYIKRIRVYLHKTFSPPLVILDRSPFEITRTGWGEFEIRVIIEFQDEWHHEDLEIFWNLTLRDNESYEEVDVEFDSYFCISAADETRVKSPDKAADTSYNVLGDASWDISIDSSA</sequence>
<proteinExistence type="predicted"/>
<dbReference type="InterPro" id="IPR035897">
    <property type="entry name" value="Toll_tir_struct_dom_sf"/>
</dbReference>
<name>A0A815MTQ3_9BILA</name>